<evidence type="ECO:0000259" key="5">
    <source>
        <dbReference type="Pfam" id="PF04542"/>
    </source>
</evidence>
<keyword evidence="3" id="KW-0731">Sigma factor</keyword>
<accession>K0XAT8</accession>
<organism evidence="7 8">
    <name type="scientific">Barnesiella intestinihominis YIT 11860</name>
    <dbReference type="NCBI Taxonomy" id="742726"/>
    <lineage>
        <taxon>Bacteria</taxon>
        <taxon>Pseudomonadati</taxon>
        <taxon>Bacteroidota</taxon>
        <taxon>Bacteroidia</taxon>
        <taxon>Bacteroidales</taxon>
        <taxon>Barnesiellaceae</taxon>
        <taxon>Barnesiella</taxon>
    </lineage>
</organism>
<dbReference type="Gene3D" id="1.10.10.10">
    <property type="entry name" value="Winged helix-like DNA-binding domain superfamily/Winged helix DNA-binding domain"/>
    <property type="match status" value="1"/>
</dbReference>
<dbReference type="PANTHER" id="PTHR43133">
    <property type="entry name" value="RNA POLYMERASE ECF-TYPE SIGMA FACTO"/>
    <property type="match status" value="1"/>
</dbReference>
<comment type="similarity">
    <text evidence="1">Belongs to the sigma-70 factor family. ECF subfamily.</text>
</comment>
<evidence type="ECO:0000313" key="7">
    <source>
        <dbReference type="EMBL" id="EJZ64924.1"/>
    </source>
</evidence>
<dbReference type="Pfam" id="PF08281">
    <property type="entry name" value="Sigma70_r4_2"/>
    <property type="match status" value="1"/>
</dbReference>
<evidence type="ECO:0000259" key="6">
    <source>
        <dbReference type="Pfam" id="PF08281"/>
    </source>
</evidence>
<dbReference type="SUPFAM" id="SSF88946">
    <property type="entry name" value="Sigma2 domain of RNA polymerase sigma factors"/>
    <property type="match status" value="1"/>
</dbReference>
<evidence type="ECO:0000256" key="3">
    <source>
        <dbReference type="ARBA" id="ARBA00023082"/>
    </source>
</evidence>
<dbReference type="GO" id="GO:0003677">
    <property type="term" value="F:DNA binding"/>
    <property type="evidence" value="ECO:0007669"/>
    <property type="project" value="InterPro"/>
</dbReference>
<dbReference type="InterPro" id="IPR039425">
    <property type="entry name" value="RNA_pol_sigma-70-like"/>
</dbReference>
<dbReference type="InterPro" id="IPR014327">
    <property type="entry name" value="RNA_pol_sigma70_bacteroid"/>
</dbReference>
<reference evidence="7 8" key="1">
    <citation type="submission" date="2012-08" db="EMBL/GenBank/DDBJ databases">
        <title>The Genome Sequence of Barnesiella intestinihominis YIT 11860.</title>
        <authorList>
            <consortium name="The Broad Institute Genome Sequencing Platform"/>
            <person name="Earl A."/>
            <person name="Ward D."/>
            <person name="Feldgarden M."/>
            <person name="Gevers D."/>
            <person name="Morotomi M."/>
            <person name="Walker B."/>
            <person name="Young S.K."/>
            <person name="Zeng Q."/>
            <person name="Gargeya S."/>
            <person name="Fitzgerald M."/>
            <person name="Haas B."/>
            <person name="Abouelleil A."/>
            <person name="Alvarado L."/>
            <person name="Arachchi H.M."/>
            <person name="Berlin A.M."/>
            <person name="Chapman S.B."/>
            <person name="Goldberg J."/>
            <person name="Griggs A."/>
            <person name="Gujja S."/>
            <person name="Hansen M."/>
            <person name="Howarth C."/>
            <person name="Imamovic A."/>
            <person name="Larimer J."/>
            <person name="McCowen C."/>
            <person name="Montmayeur A."/>
            <person name="Murphy C."/>
            <person name="Neiman D."/>
            <person name="Pearson M."/>
            <person name="Priest M."/>
            <person name="Roberts A."/>
            <person name="Saif S."/>
            <person name="Shea T."/>
            <person name="Sisk P."/>
            <person name="Sykes S."/>
            <person name="Wortman J."/>
            <person name="Nusbaum C."/>
            <person name="Birren B."/>
        </authorList>
    </citation>
    <scope>NUCLEOTIDE SEQUENCE [LARGE SCALE GENOMIC DNA]</scope>
    <source>
        <strain evidence="7 8">YIT 11860</strain>
    </source>
</reference>
<dbReference type="NCBIfam" id="TIGR02937">
    <property type="entry name" value="sigma70-ECF"/>
    <property type="match status" value="1"/>
</dbReference>
<dbReference type="InterPro" id="IPR036388">
    <property type="entry name" value="WH-like_DNA-bd_sf"/>
</dbReference>
<dbReference type="GeneID" id="77848681"/>
<feature type="domain" description="RNA polymerase sigma factor 70 region 4 type 2" evidence="6">
    <location>
        <begin position="134"/>
        <end position="178"/>
    </location>
</feature>
<keyword evidence="2" id="KW-0805">Transcription regulation</keyword>
<dbReference type="AlphaFoldDB" id="K0XAT8"/>
<evidence type="ECO:0000256" key="1">
    <source>
        <dbReference type="ARBA" id="ARBA00010641"/>
    </source>
</evidence>
<dbReference type="Gene3D" id="1.10.1740.10">
    <property type="match status" value="1"/>
</dbReference>
<dbReference type="InterPro" id="IPR013249">
    <property type="entry name" value="RNA_pol_sigma70_r4_t2"/>
</dbReference>
<protein>
    <submittedName>
        <fullName evidence="7">RNA polymerase sigma-70 factor, expansion family 1</fullName>
    </submittedName>
</protein>
<dbReference type="NCBIfam" id="TIGR02985">
    <property type="entry name" value="Sig70_bacteroi1"/>
    <property type="match status" value="1"/>
</dbReference>
<dbReference type="InterPro" id="IPR013324">
    <property type="entry name" value="RNA_pol_sigma_r3/r4-like"/>
</dbReference>
<dbReference type="PANTHER" id="PTHR43133:SF46">
    <property type="entry name" value="RNA POLYMERASE SIGMA-70 FACTOR ECF SUBFAMILY"/>
    <property type="match status" value="1"/>
</dbReference>
<evidence type="ECO:0000313" key="8">
    <source>
        <dbReference type="Proteomes" id="UP000006044"/>
    </source>
</evidence>
<dbReference type="eggNOG" id="COG1595">
    <property type="taxonomic scope" value="Bacteria"/>
</dbReference>
<dbReference type="Proteomes" id="UP000006044">
    <property type="component" value="Unassembled WGS sequence"/>
</dbReference>
<dbReference type="GO" id="GO:0006352">
    <property type="term" value="P:DNA-templated transcription initiation"/>
    <property type="evidence" value="ECO:0007669"/>
    <property type="project" value="InterPro"/>
</dbReference>
<name>K0XAT8_9BACT</name>
<dbReference type="STRING" id="742726.HMPREF9448_01410"/>
<evidence type="ECO:0000256" key="2">
    <source>
        <dbReference type="ARBA" id="ARBA00023015"/>
    </source>
</evidence>
<dbReference type="RefSeq" id="WP_008861872.1">
    <property type="nucleotide sequence ID" value="NZ_JH815204.1"/>
</dbReference>
<proteinExistence type="inferred from homology"/>
<dbReference type="SUPFAM" id="SSF88659">
    <property type="entry name" value="Sigma3 and sigma4 domains of RNA polymerase sigma factors"/>
    <property type="match status" value="1"/>
</dbReference>
<keyword evidence="8" id="KW-1185">Reference proteome</keyword>
<gene>
    <name evidence="7" type="ORF">HMPREF9448_01410</name>
</gene>
<comment type="caution">
    <text evidence="7">The sequence shown here is derived from an EMBL/GenBank/DDBJ whole genome shotgun (WGS) entry which is preliminary data.</text>
</comment>
<dbReference type="InterPro" id="IPR014284">
    <property type="entry name" value="RNA_pol_sigma-70_dom"/>
</dbReference>
<dbReference type="EMBL" id="ADLE01000008">
    <property type="protein sequence ID" value="EJZ64924.1"/>
    <property type="molecule type" value="Genomic_DNA"/>
</dbReference>
<dbReference type="HOGENOM" id="CLU_047691_4_1_10"/>
<dbReference type="GO" id="GO:0016987">
    <property type="term" value="F:sigma factor activity"/>
    <property type="evidence" value="ECO:0007669"/>
    <property type="project" value="UniProtKB-KW"/>
</dbReference>
<dbReference type="Pfam" id="PF04542">
    <property type="entry name" value="Sigma70_r2"/>
    <property type="match status" value="1"/>
</dbReference>
<keyword evidence="4" id="KW-0804">Transcription</keyword>
<dbReference type="InterPro" id="IPR013325">
    <property type="entry name" value="RNA_pol_sigma_r2"/>
</dbReference>
<dbReference type="OrthoDB" id="9782991at2"/>
<sequence length="197" mass="22800">MSKNNTEPSCYTMNLELETYHLKRLIEGDTTSFDAIFIHYHPIVLRFLVGFIKDKEQAQDIAQDIFCKLWISHDRLGHIQSLKSYLFKMCRNAVYDSFDRQITEQNYLSHLEETAPQSTSVEHEIYAKELLSLMDATIASLPPQKRTIFNMSRKEGLSNDEIALRLNLKKNTVEKTISSVLTQLKKNMLAALLFLIP</sequence>
<evidence type="ECO:0000256" key="4">
    <source>
        <dbReference type="ARBA" id="ARBA00023163"/>
    </source>
</evidence>
<dbReference type="InterPro" id="IPR007627">
    <property type="entry name" value="RNA_pol_sigma70_r2"/>
</dbReference>
<feature type="domain" description="RNA polymerase sigma-70 region 2" evidence="5">
    <location>
        <begin position="38"/>
        <end position="101"/>
    </location>
</feature>